<dbReference type="SUPFAM" id="SSF53271">
    <property type="entry name" value="PRTase-like"/>
    <property type="match status" value="1"/>
</dbReference>
<accession>A0A154BPR3</accession>
<evidence type="ECO:0000259" key="1">
    <source>
        <dbReference type="Pfam" id="PF00156"/>
    </source>
</evidence>
<dbReference type="CDD" id="cd06223">
    <property type="entry name" value="PRTases_typeI"/>
    <property type="match status" value="1"/>
</dbReference>
<name>A0A154BPR3_ANASB</name>
<protein>
    <recommendedName>
        <fullName evidence="1">Phosphoribosyltransferase domain-containing protein</fullName>
    </recommendedName>
</protein>
<dbReference type="Pfam" id="PF00156">
    <property type="entry name" value="Pribosyltran"/>
    <property type="match status" value="1"/>
</dbReference>
<dbReference type="RefSeq" id="WP_066240607.1">
    <property type="nucleotide sequence ID" value="NZ_LSGP01000017.1"/>
</dbReference>
<dbReference type="EMBL" id="LSGP01000017">
    <property type="protein sequence ID" value="KYZ75974.1"/>
    <property type="molecule type" value="Genomic_DNA"/>
</dbReference>
<dbReference type="AlphaFoldDB" id="A0A154BPR3"/>
<evidence type="ECO:0000313" key="2">
    <source>
        <dbReference type="EMBL" id="KYZ75974.1"/>
    </source>
</evidence>
<sequence>MYNNRTHAGEILCQLLANYNFKNPCLLAVPRGGVVVAAPVAKALHVPIDVLVTRKIGHPRNAEVAIGAVMPDGSAILDDDMVFRLKLSEKELAYWIEAESKEIQRRLSAYTNSLELPHVKGRPTVIIDDGIATGYTIRAAIHWLRSQAPSYLAVAVPVAPLDVAESLSSEIDDLICPLQPADFIAVGMYYQQFEQTAESEVIKILRDSHNKAFGY</sequence>
<organism evidence="2 3">
    <name type="scientific">Anaerosporomusa subterranea</name>
    <dbReference type="NCBI Taxonomy" id="1794912"/>
    <lineage>
        <taxon>Bacteria</taxon>
        <taxon>Bacillati</taxon>
        <taxon>Bacillota</taxon>
        <taxon>Negativicutes</taxon>
        <taxon>Acetonemataceae</taxon>
        <taxon>Anaerosporomusa</taxon>
    </lineage>
</organism>
<dbReference type="InterPro" id="IPR029057">
    <property type="entry name" value="PRTase-like"/>
</dbReference>
<evidence type="ECO:0000313" key="3">
    <source>
        <dbReference type="Proteomes" id="UP000076268"/>
    </source>
</evidence>
<dbReference type="InterPro" id="IPR000836">
    <property type="entry name" value="PRTase_dom"/>
</dbReference>
<proteinExistence type="predicted"/>
<keyword evidence="3" id="KW-1185">Reference proteome</keyword>
<gene>
    <name evidence="2" type="ORF">AXX12_05915</name>
</gene>
<dbReference type="Gene3D" id="3.40.50.2020">
    <property type="match status" value="1"/>
</dbReference>
<dbReference type="STRING" id="1794912.AXX12_05915"/>
<comment type="caution">
    <text evidence="2">The sequence shown here is derived from an EMBL/GenBank/DDBJ whole genome shotgun (WGS) entry which is preliminary data.</text>
</comment>
<dbReference type="Gene3D" id="3.30.1310.20">
    <property type="entry name" value="PRTase-like"/>
    <property type="match status" value="1"/>
</dbReference>
<feature type="domain" description="Phosphoribosyltransferase" evidence="1">
    <location>
        <begin position="7"/>
        <end position="170"/>
    </location>
</feature>
<reference evidence="2 3" key="1">
    <citation type="submission" date="2016-02" db="EMBL/GenBank/DDBJ databases">
        <title>Anaerosporomusa subterraneum gen. nov., sp. nov., a spore-forming obligate anaerobe isolated from saprolite.</title>
        <authorList>
            <person name="Choi J.K."/>
            <person name="Shah M."/>
            <person name="Yee N."/>
        </authorList>
    </citation>
    <scope>NUCLEOTIDE SEQUENCE [LARGE SCALE GENOMIC DNA]</scope>
    <source>
        <strain evidence="2 3">RU4</strain>
    </source>
</reference>
<dbReference type="Proteomes" id="UP000076268">
    <property type="component" value="Unassembled WGS sequence"/>
</dbReference>